<dbReference type="Proteomes" id="UP000192713">
    <property type="component" value="Unassembled WGS sequence"/>
</dbReference>
<evidence type="ECO:0000313" key="1">
    <source>
        <dbReference type="EMBL" id="ORA77165.1"/>
    </source>
</evidence>
<comment type="caution">
    <text evidence="1">The sequence shown here is derived from an EMBL/GenBank/DDBJ whole genome shotgun (WGS) entry which is preliminary data.</text>
</comment>
<dbReference type="EMBL" id="MVHU01000035">
    <property type="protein sequence ID" value="ORA77165.1"/>
    <property type="molecule type" value="Genomic_DNA"/>
</dbReference>
<sequence length="75" mass="8543">MALSDELAELRKPVPKCGVCRWRDALSEADRAEFDACLDDEIPGSAVYRVCKENGLDRNESSFRKHIRECRKAKS</sequence>
<evidence type="ECO:0000313" key="2">
    <source>
        <dbReference type="Proteomes" id="UP000192713"/>
    </source>
</evidence>
<dbReference type="RefSeq" id="WP_083082296.1">
    <property type="nucleotide sequence ID" value="NZ_MVHU01000035.1"/>
</dbReference>
<accession>A0A1X0DXT1</accession>
<gene>
    <name evidence="1" type="ORF">BST28_18770</name>
</gene>
<name>A0A1X0DXT1_9MYCO</name>
<organism evidence="1 2">
    <name type="scientific">Mycolicibacter kumamotonensis</name>
    <dbReference type="NCBI Taxonomy" id="354243"/>
    <lineage>
        <taxon>Bacteria</taxon>
        <taxon>Bacillati</taxon>
        <taxon>Actinomycetota</taxon>
        <taxon>Actinomycetes</taxon>
        <taxon>Mycobacteriales</taxon>
        <taxon>Mycobacteriaceae</taxon>
        <taxon>Mycolicibacter</taxon>
    </lineage>
</organism>
<proteinExistence type="predicted"/>
<protein>
    <submittedName>
        <fullName evidence="1">Uncharacterized protein</fullName>
    </submittedName>
</protein>
<dbReference type="AlphaFoldDB" id="A0A1X0DXT1"/>
<reference evidence="1 2" key="1">
    <citation type="submission" date="2017-02" db="EMBL/GenBank/DDBJ databases">
        <title>The new phylogeny of genus Mycobacterium.</title>
        <authorList>
            <person name="Tortoli E."/>
            <person name="Trovato A."/>
            <person name="Cirillo D.M."/>
        </authorList>
    </citation>
    <scope>NUCLEOTIDE SEQUENCE [LARGE SCALE GENOMIC DNA]</scope>
    <source>
        <strain evidence="1 2">DSM 45093</strain>
    </source>
</reference>